<keyword evidence="2" id="KW-1185">Reference proteome</keyword>
<evidence type="ECO:0000313" key="1">
    <source>
        <dbReference type="EMBL" id="KAG0427959.1"/>
    </source>
</evidence>
<sequence length="1202" mass="133901">RGSSCKDVNGSAESRPAISVTDLQLVSANKTSLSVSWRTGNITKGPLVYFRLIWCVTDEPCLEDVETVRNCSGEKGDDTVENKNHVFSNLTAATSVVIEVFAVDGKDQNASPLGFSATKCFKTPDPELIPVTIIKSEIVGISGIRINWQAVENTDIPLSGYRVRWCIRSDSKCSKDLLDLSDSCATNYREIEETHLSVSRVLPESVLLVGISAVYKFKNGSKAKAAETTRCFESLAKRPMPVTNLRLESQQDGQLVSWDYSPDKDVSVTPKYDIRWCSKETSDCADVKLDLQDCDSKTAENGTNDKYVLISDLKPWSTVVVEVFTVYQDETRSDIVRGPAAIKCFEIPVAGPAQPENLLQDQETSSSALFIKWNPPKETNGPLSGYNVSWTSDGGATLASSEMNETKFEIPHLRAYTTYTVSVRAFNEWKELKWYGTPVILNLTTEVDAPQAPKIHINAGSRSAAVQLLVPSVPNGPLNGSYLTVCRMDFGCSHHVPYTSTCDPEYEVEGRLPLLLEDLLPWTYYEIRARMYNVDSRNVQLNGTYAKQCFRTKPAGLAEVIPSSSILRCVITLSSVSRSRKWGQPDKPTRLNVIANDLRQGDRTQCEGEPVTCTLWVENLPAEYEYVFDVRGKNADIDQLGEATGAKVIVPPGDPPRPKNLSMIVGKLDAPDPQTQHAFAISRKMFDDSNGDIIEYTVVLGSPKEIESAVRTRQAWRTVSMEAVVPAHPVTPDHWNPFDKDPRSLEEDPMSCKKFEEDSATLICVLGTQSCSEATLPCNGPLRPGTAYAMYVIGRTRGGEMPTEPEEFRTLYIEPVRGKAGAVVGGIVTALLLMALVFGGAIYILRAKNRKKQASQERTSADTSQLGNSLVHLVHLSTVNGSARKEADVSVEYGMPEDNHRSPVVQDINKPILKCNFEAQMHMMKKDSAYRFSDEYERLVELSPQYPSEAARDPANSKKNRFTNIHPFDKSRVPLSMVGNDEKSSYINASFVQGCNGEREYIAAQGPNLTTINDFWRMIWEHDIQIIIMLTQCVEGNKKKCEKYWPDEGKEHVYGMVQVRNESSQRRDDFILTECSVKSDDSSKWRSVQHLFFTGWRDHGTPETPETLIKFVRTCQGMFGPRRGTEPPILVHCSAGVGRTGTFIALDCCLQKLETQDDIDIFHLVLGLRECRRSMVQNEVQYVYLYECVNAVIQEAAKGASN</sequence>
<reference evidence="1 2" key="1">
    <citation type="journal article" date="2020" name="Cell">
        <title>Large-Scale Comparative Analyses of Tick Genomes Elucidate Their Genetic Diversity and Vector Capacities.</title>
        <authorList>
            <consortium name="Tick Genome and Microbiome Consortium (TIGMIC)"/>
            <person name="Jia N."/>
            <person name="Wang J."/>
            <person name="Shi W."/>
            <person name="Du L."/>
            <person name="Sun Y."/>
            <person name="Zhan W."/>
            <person name="Jiang J.F."/>
            <person name="Wang Q."/>
            <person name="Zhang B."/>
            <person name="Ji P."/>
            <person name="Bell-Sakyi L."/>
            <person name="Cui X.M."/>
            <person name="Yuan T.T."/>
            <person name="Jiang B.G."/>
            <person name="Yang W.F."/>
            <person name="Lam T.T."/>
            <person name="Chang Q.C."/>
            <person name="Ding S.J."/>
            <person name="Wang X.J."/>
            <person name="Zhu J.G."/>
            <person name="Ruan X.D."/>
            <person name="Zhao L."/>
            <person name="Wei J.T."/>
            <person name="Ye R.Z."/>
            <person name="Que T.C."/>
            <person name="Du C.H."/>
            <person name="Zhou Y.H."/>
            <person name="Cheng J.X."/>
            <person name="Dai P.F."/>
            <person name="Guo W.B."/>
            <person name="Han X.H."/>
            <person name="Huang E.J."/>
            <person name="Li L.F."/>
            <person name="Wei W."/>
            <person name="Gao Y.C."/>
            <person name="Liu J.Z."/>
            <person name="Shao H.Z."/>
            <person name="Wang X."/>
            <person name="Wang C.C."/>
            <person name="Yang T.C."/>
            <person name="Huo Q.B."/>
            <person name="Li W."/>
            <person name="Chen H.Y."/>
            <person name="Chen S.E."/>
            <person name="Zhou L.G."/>
            <person name="Ni X.B."/>
            <person name="Tian J.H."/>
            <person name="Sheng Y."/>
            <person name="Liu T."/>
            <person name="Pan Y.S."/>
            <person name="Xia L.Y."/>
            <person name="Li J."/>
            <person name="Zhao F."/>
            <person name="Cao W.C."/>
        </authorList>
    </citation>
    <scope>NUCLEOTIDE SEQUENCE [LARGE SCALE GENOMIC DNA]</scope>
    <source>
        <strain evidence="1">Iper-2018</strain>
    </source>
</reference>
<feature type="non-terminal residue" evidence="1">
    <location>
        <position position="1202"/>
    </location>
</feature>
<dbReference type="EMBL" id="JABSTQ010009577">
    <property type="protein sequence ID" value="KAG0427959.1"/>
    <property type="molecule type" value="Genomic_DNA"/>
</dbReference>
<evidence type="ECO:0000313" key="2">
    <source>
        <dbReference type="Proteomes" id="UP000805193"/>
    </source>
</evidence>
<name>A0AC60Q2M4_IXOPE</name>
<organism evidence="1 2">
    <name type="scientific">Ixodes persulcatus</name>
    <name type="common">Taiga tick</name>
    <dbReference type="NCBI Taxonomy" id="34615"/>
    <lineage>
        <taxon>Eukaryota</taxon>
        <taxon>Metazoa</taxon>
        <taxon>Ecdysozoa</taxon>
        <taxon>Arthropoda</taxon>
        <taxon>Chelicerata</taxon>
        <taxon>Arachnida</taxon>
        <taxon>Acari</taxon>
        <taxon>Parasitiformes</taxon>
        <taxon>Ixodida</taxon>
        <taxon>Ixodoidea</taxon>
        <taxon>Ixodidae</taxon>
        <taxon>Ixodinae</taxon>
        <taxon>Ixodes</taxon>
    </lineage>
</organism>
<accession>A0AC60Q2M4</accession>
<comment type="caution">
    <text evidence="1">The sequence shown here is derived from an EMBL/GenBank/DDBJ whole genome shotgun (WGS) entry which is preliminary data.</text>
</comment>
<proteinExistence type="predicted"/>
<dbReference type="Proteomes" id="UP000805193">
    <property type="component" value="Unassembled WGS sequence"/>
</dbReference>
<feature type="non-terminal residue" evidence="1">
    <location>
        <position position="1"/>
    </location>
</feature>
<protein>
    <submittedName>
        <fullName evidence="1">Uncharacterized protein</fullName>
    </submittedName>
</protein>
<gene>
    <name evidence="1" type="ORF">HPB47_025027</name>
</gene>